<evidence type="ECO:0000256" key="11">
    <source>
        <dbReference type="ARBA" id="ARBA00022840"/>
    </source>
</evidence>
<gene>
    <name evidence="15 17" type="primary">pfkA</name>
    <name evidence="17" type="ORF">H9L42_05550</name>
</gene>
<evidence type="ECO:0000256" key="1">
    <source>
        <dbReference type="ARBA" id="ARBA00001946"/>
    </source>
</evidence>
<keyword evidence="8 15" id="KW-0479">Metal-binding</keyword>
<dbReference type="GO" id="GO:0048029">
    <property type="term" value="F:monosaccharide binding"/>
    <property type="evidence" value="ECO:0007669"/>
    <property type="project" value="TreeGrafter"/>
</dbReference>
<keyword evidence="9 15" id="KW-0547">Nucleotide-binding</keyword>
<evidence type="ECO:0000256" key="10">
    <source>
        <dbReference type="ARBA" id="ARBA00022777"/>
    </source>
</evidence>
<keyword evidence="13 15" id="KW-0324">Glycolysis</keyword>
<dbReference type="Gene3D" id="3.40.50.460">
    <property type="entry name" value="Phosphofructokinase domain"/>
    <property type="match status" value="1"/>
</dbReference>
<dbReference type="SUPFAM" id="SSF53784">
    <property type="entry name" value="Phosphofructokinase"/>
    <property type="match status" value="1"/>
</dbReference>
<accession>A0A923NHT6</accession>
<feature type="domain" description="Phosphofructokinase" evidence="16">
    <location>
        <begin position="3"/>
        <end position="276"/>
    </location>
</feature>
<feature type="binding site" description="in other chain" evidence="15">
    <location>
        <begin position="185"/>
        <end position="187"/>
    </location>
    <ligand>
        <name>ADP</name>
        <dbReference type="ChEBI" id="CHEBI:456216"/>
        <note>allosteric activator; ligand shared between dimeric partners</note>
    </ligand>
</feature>
<dbReference type="FunFam" id="3.40.50.460:FF:000002">
    <property type="entry name" value="ATP-dependent 6-phosphofructokinase"/>
    <property type="match status" value="1"/>
</dbReference>
<dbReference type="GO" id="GO:0005945">
    <property type="term" value="C:6-phosphofructokinase complex"/>
    <property type="evidence" value="ECO:0007669"/>
    <property type="project" value="TreeGrafter"/>
</dbReference>
<feature type="binding site" evidence="15">
    <location>
        <position position="103"/>
    </location>
    <ligand>
        <name>Mg(2+)</name>
        <dbReference type="ChEBI" id="CHEBI:18420"/>
        <note>catalytic</note>
    </ligand>
</feature>
<feature type="binding site" description="in other chain" evidence="15">
    <location>
        <begin position="213"/>
        <end position="215"/>
    </location>
    <ligand>
        <name>ADP</name>
        <dbReference type="ChEBI" id="CHEBI:456216"/>
        <note>allosteric activator; ligand shared between dimeric partners</note>
    </ligand>
</feature>
<evidence type="ECO:0000256" key="7">
    <source>
        <dbReference type="ARBA" id="ARBA00022679"/>
    </source>
</evidence>
<dbReference type="RefSeq" id="WP_187302386.1">
    <property type="nucleotide sequence ID" value="NZ_JACRYT010000003.1"/>
</dbReference>
<feature type="binding site" evidence="15">
    <location>
        <position position="244"/>
    </location>
    <ligand>
        <name>substrate</name>
        <note>ligand shared between dimeric partners</note>
    </ligand>
</feature>
<dbReference type="PANTHER" id="PTHR13697:SF4">
    <property type="entry name" value="ATP-DEPENDENT 6-PHOSPHOFRUCTOKINASE"/>
    <property type="match status" value="1"/>
</dbReference>
<evidence type="ECO:0000256" key="5">
    <source>
        <dbReference type="ARBA" id="ARBA00022490"/>
    </source>
</evidence>
<comment type="catalytic activity">
    <reaction evidence="14 15">
        <text>beta-D-fructose 6-phosphate + ATP = beta-D-fructose 1,6-bisphosphate + ADP + H(+)</text>
        <dbReference type="Rhea" id="RHEA:16109"/>
        <dbReference type="ChEBI" id="CHEBI:15378"/>
        <dbReference type="ChEBI" id="CHEBI:30616"/>
        <dbReference type="ChEBI" id="CHEBI:32966"/>
        <dbReference type="ChEBI" id="CHEBI:57634"/>
        <dbReference type="ChEBI" id="CHEBI:456216"/>
        <dbReference type="EC" id="2.7.1.11"/>
    </reaction>
</comment>
<feature type="binding site" description="in other chain" evidence="15">
    <location>
        <position position="154"/>
    </location>
    <ligand>
        <name>ADP</name>
        <dbReference type="ChEBI" id="CHEBI:456216"/>
        <note>allosteric activator; ligand shared between dimeric partners</note>
    </ligand>
</feature>
<dbReference type="PANTHER" id="PTHR13697">
    <property type="entry name" value="PHOSPHOFRUCTOKINASE"/>
    <property type="match status" value="1"/>
</dbReference>
<evidence type="ECO:0000256" key="12">
    <source>
        <dbReference type="ARBA" id="ARBA00022842"/>
    </source>
</evidence>
<feature type="binding site" evidence="15">
    <location>
        <begin position="102"/>
        <end position="105"/>
    </location>
    <ligand>
        <name>ATP</name>
        <dbReference type="ChEBI" id="CHEBI:30616"/>
    </ligand>
</feature>
<evidence type="ECO:0000313" key="17">
    <source>
        <dbReference type="EMBL" id="MBC6679291.1"/>
    </source>
</evidence>
<dbReference type="Pfam" id="PF00365">
    <property type="entry name" value="PFK"/>
    <property type="match status" value="1"/>
</dbReference>
<comment type="cofactor">
    <cofactor evidence="1 15">
        <name>Mg(2+)</name>
        <dbReference type="ChEBI" id="CHEBI:18420"/>
    </cofactor>
</comment>
<feature type="binding site" evidence="15">
    <location>
        <position position="11"/>
    </location>
    <ligand>
        <name>ATP</name>
        <dbReference type="ChEBI" id="CHEBI:30616"/>
    </ligand>
</feature>
<dbReference type="GO" id="GO:0046872">
    <property type="term" value="F:metal ion binding"/>
    <property type="evidence" value="ECO:0007669"/>
    <property type="project" value="UniProtKB-KW"/>
</dbReference>
<dbReference type="InterPro" id="IPR022953">
    <property type="entry name" value="ATP_PFK"/>
</dbReference>
<evidence type="ECO:0000256" key="14">
    <source>
        <dbReference type="ARBA" id="ARBA00048070"/>
    </source>
</evidence>
<dbReference type="EMBL" id="JACRYT010000003">
    <property type="protein sequence ID" value="MBC6679291.1"/>
    <property type="molecule type" value="Genomic_DNA"/>
</dbReference>
<dbReference type="GO" id="GO:0003872">
    <property type="term" value="F:6-phosphofructokinase activity"/>
    <property type="evidence" value="ECO:0007669"/>
    <property type="project" value="UniProtKB-UniRule"/>
</dbReference>
<keyword evidence="18" id="KW-1185">Reference proteome</keyword>
<keyword evidence="7 15" id="KW-0808">Transferase</keyword>
<evidence type="ECO:0000256" key="3">
    <source>
        <dbReference type="ARBA" id="ARBA00004496"/>
    </source>
</evidence>
<evidence type="ECO:0000256" key="15">
    <source>
        <dbReference type="HAMAP-Rule" id="MF_00339"/>
    </source>
</evidence>
<dbReference type="GO" id="GO:0070095">
    <property type="term" value="F:fructose-6-phosphate binding"/>
    <property type="evidence" value="ECO:0007669"/>
    <property type="project" value="TreeGrafter"/>
</dbReference>
<evidence type="ECO:0000256" key="2">
    <source>
        <dbReference type="ARBA" id="ARBA00002659"/>
    </source>
</evidence>
<feature type="binding site" description="in other chain" evidence="15">
    <location>
        <begin position="169"/>
        <end position="171"/>
    </location>
    <ligand>
        <name>substrate</name>
        <note>ligand shared between dimeric partners</note>
    </ligand>
</feature>
<keyword evidence="11 15" id="KW-0067">ATP-binding</keyword>
<dbReference type="NCBIfam" id="TIGR02482">
    <property type="entry name" value="PFKA_ATP"/>
    <property type="match status" value="1"/>
</dbReference>
<protein>
    <recommendedName>
        <fullName evidence="15">ATP-dependent 6-phosphofructokinase</fullName>
        <shortName evidence="15">ATP-PFK</shortName>
        <shortName evidence="15">Phosphofructokinase</shortName>
        <ecNumber evidence="15">2.7.1.11</ecNumber>
    </recommendedName>
    <alternativeName>
        <fullName evidence="15">Phosphohexokinase</fullName>
    </alternativeName>
</protein>
<evidence type="ECO:0000313" key="18">
    <source>
        <dbReference type="Proteomes" id="UP000602647"/>
    </source>
</evidence>
<dbReference type="EC" id="2.7.1.11" evidence="15"/>
<dbReference type="GO" id="GO:0030388">
    <property type="term" value="P:fructose 1,6-bisphosphate metabolic process"/>
    <property type="evidence" value="ECO:0007669"/>
    <property type="project" value="TreeGrafter"/>
</dbReference>
<keyword evidence="10 15" id="KW-0418">Kinase</keyword>
<dbReference type="AlphaFoldDB" id="A0A923NHT6"/>
<dbReference type="InterPro" id="IPR000023">
    <property type="entry name" value="Phosphofructokinase_dom"/>
</dbReference>
<evidence type="ECO:0000256" key="4">
    <source>
        <dbReference type="ARBA" id="ARBA00004679"/>
    </source>
</evidence>
<dbReference type="GO" id="GO:0005524">
    <property type="term" value="F:ATP binding"/>
    <property type="evidence" value="ECO:0007669"/>
    <property type="project" value="UniProtKB-UniRule"/>
</dbReference>
<comment type="caution">
    <text evidence="17">The sequence shown here is derived from an EMBL/GenBank/DDBJ whole genome shotgun (WGS) entry which is preliminary data.</text>
</comment>
<dbReference type="HAMAP" id="MF_00339">
    <property type="entry name" value="Phosphofructokinase_I_B1"/>
    <property type="match status" value="1"/>
</dbReference>
<sequence length="320" mass="34583">MRKIGVLTSGGDAPGMNAAVRAVVRCGIDRGMEVYGIERGYEGLIEGEIREMTMSSVGDILHRGGTILRTARSERFKTEAGQKHAMNVLEAFGIEGIVVIGGDGSFRGGLELSKRGVPVMGIPGTIDNDLGYTDYTIGFDTAVNTVLSAVTNIRDTSSSHERATVIEVMGRHCGDIALYAGLTGGADNILVPEMPFDINKVCRKIIQGKNRGKLHDIIMKAEGVEVDTQELAQMIEERTGKETRVVILAYLQRGGSPTAKDRMLASRMGSKAVELLYDDEESRAIGICGSEICAYELAEALEMKSPFNTELYELADILSK</sequence>
<feature type="binding site" evidence="15">
    <location>
        <begin position="72"/>
        <end position="73"/>
    </location>
    <ligand>
        <name>ATP</name>
        <dbReference type="ChEBI" id="CHEBI:30616"/>
    </ligand>
</feature>
<evidence type="ECO:0000256" key="6">
    <source>
        <dbReference type="ARBA" id="ARBA00022533"/>
    </source>
</evidence>
<dbReference type="GO" id="GO:0042802">
    <property type="term" value="F:identical protein binding"/>
    <property type="evidence" value="ECO:0007669"/>
    <property type="project" value="TreeGrafter"/>
</dbReference>
<feature type="binding site" description="in other chain" evidence="15">
    <location>
        <position position="211"/>
    </location>
    <ligand>
        <name>ADP</name>
        <dbReference type="ChEBI" id="CHEBI:456216"/>
        <note>allosteric activator; ligand shared between dimeric partners</note>
    </ligand>
</feature>
<dbReference type="Proteomes" id="UP000602647">
    <property type="component" value="Unassembled WGS sequence"/>
</dbReference>
<evidence type="ECO:0000256" key="13">
    <source>
        <dbReference type="ARBA" id="ARBA00023152"/>
    </source>
</evidence>
<dbReference type="PIRSF" id="PIRSF000532">
    <property type="entry name" value="ATP_PFK_prok"/>
    <property type="match status" value="1"/>
</dbReference>
<dbReference type="GO" id="GO:0006002">
    <property type="term" value="P:fructose 6-phosphate metabolic process"/>
    <property type="evidence" value="ECO:0007669"/>
    <property type="project" value="UniProtKB-UniRule"/>
</dbReference>
<comment type="subcellular location">
    <subcellularLocation>
        <location evidence="3 15">Cytoplasm</location>
    </subcellularLocation>
</comment>
<feature type="binding site" description="in other chain" evidence="15">
    <location>
        <begin position="250"/>
        <end position="253"/>
    </location>
    <ligand>
        <name>substrate</name>
        <note>ligand shared between dimeric partners</note>
    </ligand>
</feature>
<keyword evidence="12 15" id="KW-0460">Magnesium</keyword>
<feature type="binding site" evidence="15">
    <location>
        <begin position="21"/>
        <end position="25"/>
    </location>
    <ligand>
        <name>ADP</name>
        <dbReference type="ChEBI" id="CHEBI:456216"/>
        <note>allosteric activator; ligand shared between dimeric partners</note>
    </ligand>
</feature>
<dbReference type="InterPro" id="IPR012828">
    <property type="entry name" value="PFKA_ATP_prok"/>
</dbReference>
<feature type="binding site" description="in other chain" evidence="15">
    <location>
        <begin position="125"/>
        <end position="127"/>
    </location>
    <ligand>
        <name>substrate</name>
        <note>ligand shared between dimeric partners</note>
    </ligand>
</feature>
<name>A0A923NHT6_9FIRM</name>
<feature type="binding site" description="in other chain" evidence="15">
    <location>
        <position position="222"/>
    </location>
    <ligand>
        <name>substrate</name>
        <note>ligand shared between dimeric partners</note>
    </ligand>
</feature>
<comment type="subunit">
    <text evidence="15">Homotetramer.</text>
</comment>
<keyword evidence="5 15" id="KW-0963">Cytoplasm</keyword>
<feature type="binding site" evidence="15">
    <location>
        <position position="162"/>
    </location>
    <ligand>
        <name>substrate</name>
        <note>ligand shared between dimeric partners</note>
    </ligand>
</feature>
<dbReference type="Gene3D" id="3.40.50.450">
    <property type="match status" value="1"/>
</dbReference>
<proteinExistence type="inferred from homology"/>
<feature type="active site" description="Proton acceptor" evidence="15">
    <location>
        <position position="127"/>
    </location>
</feature>
<dbReference type="GO" id="GO:0016208">
    <property type="term" value="F:AMP binding"/>
    <property type="evidence" value="ECO:0007669"/>
    <property type="project" value="TreeGrafter"/>
</dbReference>
<dbReference type="PRINTS" id="PR00476">
    <property type="entry name" value="PHFRCTKINASE"/>
</dbReference>
<comment type="function">
    <text evidence="2 15">Catalyzes the phosphorylation of D-fructose 6-phosphate to fructose 1,6-bisphosphate by ATP, the first committing step of glycolysis.</text>
</comment>
<comment type="activity regulation">
    <text evidence="15">Allosterically activated by ADP and other diphosphonucleosides, and allosterically inhibited by phosphoenolpyruvate.</text>
</comment>
<dbReference type="GO" id="GO:0061621">
    <property type="term" value="P:canonical glycolysis"/>
    <property type="evidence" value="ECO:0007669"/>
    <property type="project" value="TreeGrafter"/>
</dbReference>
<evidence type="ECO:0000256" key="8">
    <source>
        <dbReference type="ARBA" id="ARBA00022723"/>
    </source>
</evidence>
<comment type="caution">
    <text evidence="15">Lacks conserved residue(s) required for the propagation of feature annotation.</text>
</comment>
<evidence type="ECO:0000259" key="16">
    <source>
        <dbReference type="Pfam" id="PF00365"/>
    </source>
</evidence>
<comment type="similarity">
    <text evidence="15">Belongs to the phosphofructokinase type A (PFKA) family. ATP-dependent PFK group I subfamily. Prokaryotic clade 'B1' sub-subfamily.</text>
</comment>
<dbReference type="InterPro" id="IPR035966">
    <property type="entry name" value="PKF_sf"/>
</dbReference>
<dbReference type="NCBIfam" id="NF002872">
    <property type="entry name" value="PRK03202.1"/>
    <property type="match status" value="1"/>
</dbReference>
<dbReference type="InterPro" id="IPR012003">
    <property type="entry name" value="ATP_PFK_prok-type"/>
</dbReference>
<reference evidence="17" key="1">
    <citation type="submission" date="2020-08" db="EMBL/GenBank/DDBJ databases">
        <title>Genome public.</title>
        <authorList>
            <person name="Liu C."/>
            <person name="Sun Q."/>
        </authorList>
    </citation>
    <scope>NUCLEOTIDE SEQUENCE</scope>
    <source>
        <strain evidence="17">BX12</strain>
    </source>
</reference>
<keyword evidence="6 15" id="KW-0021">Allosteric enzyme</keyword>
<dbReference type="FunFam" id="3.40.50.450:FF:000001">
    <property type="entry name" value="ATP-dependent 6-phosphofructokinase"/>
    <property type="match status" value="1"/>
</dbReference>
<comment type="pathway">
    <text evidence="4 15">Carbohydrate degradation; glycolysis; D-glyceraldehyde 3-phosphate and glycerone phosphate from D-glucose: step 3/4.</text>
</comment>
<evidence type="ECO:0000256" key="9">
    <source>
        <dbReference type="ARBA" id="ARBA00022741"/>
    </source>
</evidence>
<organism evidence="17 18">
    <name type="scientific">Zhenpiania hominis</name>
    <dbReference type="NCBI Taxonomy" id="2763644"/>
    <lineage>
        <taxon>Bacteria</taxon>
        <taxon>Bacillati</taxon>
        <taxon>Bacillota</taxon>
        <taxon>Clostridia</taxon>
        <taxon>Peptostreptococcales</taxon>
        <taxon>Anaerovoracaceae</taxon>
        <taxon>Zhenpiania</taxon>
    </lineage>
</organism>